<comment type="caution">
    <text evidence="2">The sequence shown here is derived from an EMBL/GenBank/DDBJ whole genome shotgun (WGS) entry which is preliminary data.</text>
</comment>
<name>A0A5B7JJG7_PORTR</name>
<reference evidence="2 3" key="1">
    <citation type="submission" date="2019-05" db="EMBL/GenBank/DDBJ databases">
        <title>Another draft genome of Portunus trituberculatus and its Hox gene families provides insights of decapod evolution.</title>
        <authorList>
            <person name="Jeong J.-H."/>
            <person name="Song I."/>
            <person name="Kim S."/>
            <person name="Choi T."/>
            <person name="Kim D."/>
            <person name="Ryu S."/>
            <person name="Kim W."/>
        </authorList>
    </citation>
    <scope>NUCLEOTIDE SEQUENCE [LARGE SCALE GENOMIC DNA]</scope>
    <source>
        <tissue evidence="2">Muscle</tissue>
    </source>
</reference>
<dbReference type="Proteomes" id="UP000324222">
    <property type="component" value="Unassembled WGS sequence"/>
</dbReference>
<protein>
    <submittedName>
        <fullName evidence="2">Uncharacterized protein</fullName>
    </submittedName>
</protein>
<sequence>MGCSGPFSRPDGAPGNLEVTFCPVMDNGEGSEAATTNSLRKLPSLSRVLKDNGGPGRKQ</sequence>
<feature type="region of interest" description="Disordered" evidence="1">
    <location>
        <begin position="31"/>
        <end position="59"/>
    </location>
</feature>
<gene>
    <name evidence="2" type="ORF">E2C01_087513</name>
</gene>
<evidence type="ECO:0000313" key="3">
    <source>
        <dbReference type="Proteomes" id="UP000324222"/>
    </source>
</evidence>
<keyword evidence="3" id="KW-1185">Reference proteome</keyword>
<dbReference type="EMBL" id="VSRR010091258">
    <property type="protein sequence ID" value="MPC92424.1"/>
    <property type="molecule type" value="Genomic_DNA"/>
</dbReference>
<accession>A0A5B7JJG7</accession>
<organism evidence="2 3">
    <name type="scientific">Portunus trituberculatus</name>
    <name type="common">Swimming crab</name>
    <name type="synonym">Neptunus trituberculatus</name>
    <dbReference type="NCBI Taxonomy" id="210409"/>
    <lineage>
        <taxon>Eukaryota</taxon>
        <taxon>Metazoa</taxon>
        <taxon>Ecdysozoa</taxon>
        <taxon>Arthropoda</taxon>
        <taxon>Crustacea</taxon>
        <taxon>Multicrustacea</taxon>
        <taxon>Malacostraca</taxon>
        <taxon>Eumalacostraca</taxon>
        <taxon>Eucarida</taxon>
        <taxon>Decapoda</taxon>
        <taxon>Pleocyemata</taxon>
        <taxon>Brachyura</taxon>
        <taxon>Eubrachyura</taxon>
        <taxon>Portunoidea</taxon>
        <taxon>Portunidae</taxon>
        <taxon>Portuninae</taxon>
        <taxon>Portunus</taxon>
    </lineage>
</organism>
<evidence type="ECO:0000313" key="2">
    <source>
        <dbReference type="EMBL" id="MPC92424.1"/>
    </source>
</evidence>
<dbReference type="AlphaFoldDB" id="A0A5B7JJG7"/>
<evidence type="ECO:0000256" key="1">
    <source>
        <dbReference type="SAM" id="MobiDB-lite"/>
    </source>
</evidence>
<proteinExistence type="predicted"/>